<dbReference type="PROSITE" id="PS51257">
    <property type="entry name" value="PROKAR_LIPOPROTEIN"/>
    <property type="match status" value="1"/>
</dbReference>
<accession>A0ABM6MS58</accession>
<name>A0ABM6MS58_9FLAO</name>
<gene>
    <name evidence="2" type="ORF">BAZ09_006570</name>
</gene>
<feature type="signal peptide" evidence="1">
    <location>
        <begin position="1"/>
        <end position="20"/>
    </location>
</feature>
<evidence type="ECO:0000313" key="3">
    <source>
        <dbReference type="Proteomes" id="UP000190057"/>
    </source>
</evidence>
<proteinExistence type="predicted"/>
<dbReference type="GeneID" id="56684127"/>
<dbReference type="EMBL" id="CP023401">
    <property type="protein sequence ID" value="ATC35898.1"/>
    <property type="molecule type" value="Genomic_DNA"/>
</dbReference>
<keyword evidence="1" id="KW-0732">Signal</keyword>
<organism evidence="2 3">
    <name type="scientific">Elizabethkingia anophelis R26</name>
    <dbReference type="NCBI Taxonomy" id="1246994"/>
    <lineage>
        <taxon>Bacteria</taxon>
        <taxon>Pseudomonadati</taxon>
        <taxon>Bacteroidota</taxon>
        <taxon>Flavobacteriia</taxon>
        <taxon>Flavobacteriales</taxon>
        <taxon>Weeksellaceae</taxon>
        <taxon>Elizabethkingia</taxon>
    </lineage>
</organism>
<feature type="chain" id="PRO_5046140589" evidence="1">
    <location>
        <begin position="21"/>
        <end position="105"/>
    </location>
</feature>
<reference evidence="2 3" key="1">
    <citation type="submission" date="2017-09" db="EMBL/GenBank/DDBJ databases">
        <title>Complete circularized genomes of four mosquito-derived Elizabethkingia anophelis isolates.</title>
        <authorList>
            <person name="Nicholson A.C."/>
            <person name="Xu J."/>
        </authorList>
    </citation>
    <scope>NUCLEOTIDE SEQUENCE [LARGE SCALE GENOMIC DNA]</scope>
    <source>
        <strain evidence="2 3">R26</strain>
    </source>
</reference>
<keyword evidence="3" id="KW-1185">Reference proteome</keyword>
<evidence type="ECO:0000313" key="2">
    <source>
        <dbReference type="EMBL" id="ATC35898.1"/>
    </source>
</evidence>
<dbReference type="Proteomes" id="UP000190057">
    <property type="component" value="Chromosome"/>
</dbReference>
<dbReference type="RefSeq" id="WP_009094019.1">
    <property type="nucleotide sequence ID" value="NZ_ANIW01000059.1"/>
</dbReference>
<protein>
    <submittedName>
        <fullName evidence="2">Uncharacterized protein</fullName>
    </submittedName>
</protein>
<sequence length="105" mass="11682">MRKKILFAPLWGIFALSLLSSCRTEDGAITQKQVEDKRFSVFVPKDGKPVNYANGFALVMKKYDEKKNTNLSGINNNLVINNLTASAGKRQIVLTSGKKGYLCRV</sequence>
<evidence type="ECO:0000256" key="1">
    <source>
        <dbReference type="SAM" id="SignalP"/>
    </source>
</evidence>